<name>A0ABP8V201_9GAMM</name>
<feature type="domain" description="Cobalamin adenosyltransferase-like" evidence="6">
    <location>
        <begin position="12"/>
        <end position="175"/>
    </location>
</feature>
<evidence type="ECO:0000313" key="8">
    <source>
        <dbReference type="Proteomes" id="UP001500604"/>
    </source>
</evidence>
<reference evidence="8" key="1">
    <citation type="journal article" date="2019" name="Int. J. Syst. Evol. Microbiol.">
        <title>The Global Catalogue of Microorganisms (GCM) 10K type strain sequencing project: providing services to taxonomists for standard genome sequencing and annotation.</title>
        <authorList>
            <consortium name="The Broad Institute Genomics Platform"/>
            <consortium name="The Broad Institute Genome Sequencing Center for Infectious Disease"/>
            <person name="Wu L."/>
            <person name="Ma J."/>
        </authorList>
    </citation>
    <scope>NUCLEOTIDE SEQUENCE [LARGE SCALE GENOMIC DNA]</scope>
    <source>
        <strain evidence="8">JCM 17805</strain>
    </source>
</reference>
<evidence type="ECO:0000256" key="3">
    <source>
        <dbReference type="ARBA" id="ARBA00022840"/>
    </source>
</evidence>
<dbReference type="PANTHER" id="PTHR12213:SF0">
    <property type="entry name" value="CORRINOID ADENOSYLTRANSFERASE MMAB"/>
    <property type="match status" value="1"/>
</dbReference>
<evidence type="ECO:0000313" key="7">
    <source>
        <dbReference type="EMBL" id="GAA4649439.1"/>
    </source>
</evidence>
<evidence type="ECO:0000259" key="6">
    <source>
        <dbReference type="Pfam" id="PF01923"/>
    </source>
</evidence>
<organism evidence="7 8">
    <name type="scientific">Kistimonas scapharcae</name>
    <dbReference type="NCBI Taxonomy" id="1036133"/>
    <lineage>
        <taxon>Bacteria</taxon>
        <taxon>Pseudomonadati</taxon>
        <taxon>Pseudomonadota</taxon>
        <taxon>Gammaproteobacteria</taxon>
        <taxon>Oceanospirillales</taxon>
        <taxon>Endozoicomonadaceae</taxon>
        <taxon>Kistimonas</taxon>
    </lineage>
</organism>
<keyword evidence="3 4" id="KW-0067">ATP-binding</keyword>
<protein>
    <recommendedName>
        <fullName evidence="4">Corrinoid adenosyltransferase</fullName>
        <ecNumber evidence="4">2.5.1.17</ecNumber>
    </recommendedName>
    <alternativeName>
        <fullName evidence="4">Cob(II)alamin adenosyltransferase</fullName>
    </alternativeName>
    <alternativeName>
        <fullName evidence="4">Cob(II)yrinic acid a,c-diamide adenosyltransferase</fullName>
    </alternativeName>
    <alternativeName>
        <fullName evidence="4">Cobinamide/cobalamin adenosyltransferase</fullName>
    </alternativeName>
</protein>
<proteinExistence type="inferred from homology"/>
<comment type="catalytic activity">
    <reaction evidence="4">
        <text>2 cob(II)alamin + reduced [electron-transfer flavoprotein] + 2 ATP = 2 adenosylcob(III)alamin + 2 triphosphate + oxidized [electron-transfer flavoprotein] + 3 H(+)</text>
        <dbReference type="Rhea" id="RHEA:28671"/>
        <dbReference type="Rhea" id="RHEA-COMP:10685"/>
        <dbReference type="Rhea" id="RHEA-COMP:10686"/>
        <dbReference type="ChEBI" id="CHEBI:15378"/>
        <dbReference type="ChEBI" id="CHEBI:16304"/>
        <dbReference type="ChEBI" id="CHEBI:18036"/>
        <dbReference type="ChEBI" id="CHEBI:18408"/>
        <dbReference type="ChEBI" id="CHEBI:30616"/>
        <dbReference type="ChEBI" id="CHEBI:57692"/>
        <dbReference type="ChEBI" id="CHEBI:58307"/>
        <dbReference type="EC" id="2.5.1.17"/>
    </reaction>
</comment>
<comment type="catalytic activity">
    <reaction evidence="4">
        <text>2 cob(II)yrinate a,c diamide + reduced [electron-transfer flavoprotein] + 2 ATP = 2 adenosylcob(III)yrinate a,c-diamide + 2 triphosphate + oxidized [electron-transfer flavoprotein] + 3 H(+)</text>
        <dbReference type="Rhea" id="RHEA:11528"/>
        <dbReference type="Rhea" id="RHEA-COMP:10685"/>
        <dbReference type="Rhea" id="RHEA-COMP:10686"/>
        <dbReference type="ChEBI" id="CHEBI:15378"/>
        <dbReference type="ChEBI" id="CHEBI:18036"/>
        <dbReference type="ChEBI" id="CHEBI:30616"/>
        <dbReference type="ChEBI" id="CHEBI:57692"/>
        <dbReference type="ChEBI" id="CHEBI:58307"/>
        <dbReference type="ChEBI" id="CHEBI:58503"/>
        <dbReference type="ChEBI" id="CHEBI:58537"/>
        <dbReference type="EC" id="2.5.1.17"/>
    </reaction>
</comment>
<sequence>MSENEHNRLTKIYTRTGDKGTTSLGGGTRVPKTHARIEAIGSVDELNAWMGMLICELKDCQILRHKLQKPLEFIQHRLFDVGGELAMPGYQLIRQEFVTYLEEVLDEFNEGLPPLKNFILPGGSRLACHCHMVRTVSRRAERRVIAAKEAGEEINAPLLQFLNRLSDLMFVLGRVTARQSGGEVLWQQSEKTKVE</sequence>
<evidence type="ECO:0000256" key="2">
    <source>
        <dbReference type="ARBA" id="ARBA00022741"/>
    </source>
</evidence>
<keyword evidence="2 4" id="KW-0547">Nucleotide-binding</keyword>
<keyword evidence="4" id="KW-0169">Cobalamin biosynthesis</keyword>
<evidence type="ECO:0000256" key="1">
    <source>
        <dbReference type="ARBA" id="ARBA00022679"/>
    </source>
</evidence>
<dbReference type="InterPro" id="IPR016030">
    <property type="entry name" value="CblAdoTrfase-like"/>
</dbReference>
<comment type="caution">
    <text evidence="7">The sequence shown here is derived from an EMBL/GenBank/DDBJ whole genome shotgun (WGS) entry which is preliminary data.</text>
</comment>
<dbReference type="InterPro" id="IPR036451">
    <property type="entry name" value="CblAdoTrfase-like_sf"/>
</dbReference>
<comment type="pathway">
    <text evidence="4">Cofactor biosynthesis; adenosylcobalamin biosynthesis; adenosylcobalamin from cob(II)yrinate a,c-diamide: step 2/7.</text>
</comment>
<dbReference type="NCBIfam" id="TIGR00636">
    <property type="entry name" value="PduO_Nterm"/>
    <property type="match status" value="1"/>
</dbReference>
<accession>A0ABP8V201</accession>
<comment type="similarity">
    <text evidence="4">Belongs to the Cob(I)alamin adenosyltransferase family.</text>
</comment>
<dbReference type="SUPFAM" id="SSF89028">
    <property type="entry name" value="Cobalamin adenosyltransferase-like"/>
    <property type="match status" value="1"/>
</dbReference>
<keyword evidence="8" id="KW-1185">Reference proteome</keyword>
<dbReference type="Pfam" id="PF01923">
    <property type="entry name" value="Cob_adeno_trans"/>
    <property type="match status" value="1"/>
</dbReference>
<dbReference type="Gene3D" id="1.20.1200.10">
    <property type="entry name" value="Cobalamin adenosyltransferase-like"/>
    <property type="match status" value="1"/>
</dbReference>
<evidence type="ECO:0000256" key="4">
    <source>
        <dbReference type="RuleBase" id="RU366026"/>
    </source>
</evidence>
<keyword evidence="1 4" id="KW-0808">Transferase</keyword>
<dbReference type="RefSeq" id="WP_345195284.1">
    <property type="nucleotide sequence ID" value="NZ_BAABFL010000134.1"/>
</dbReference>
<dbReference type="EMBL" id="BAABFL010000134">
    <property type="protein sequence ID" value="GAA4649439.1"/>
    <property type="molecule type" value="Genomic_DNA"/>
</dbReference>
<dbReference type="Proteomes" id="UP001500604">
    <property type="component" value="Unassembled WGS sequence"/>
</dbReference>
<dbReference type="PANTHER" id="PTHR12213">
    <property type="entry name" value="CORRINOID ADENOSYLTRANSFERASE"/>
    <property type="match status" value="1"/>
</dbReference>
<evidence type="ECO:0000256" key="5">
    <source>
        <dbReference type="SAM" id="MobiDB-lite"/>
    </source>
</evidence>
<dbReference type="InterPro" id="IPR029499">
    <property type="entry name" value="PduO-typ"/>
</dbReference>
<dbReference type="EC" id="2.5.1.17" evidence="4"/>
<feature type="region of interest" description="Disordered" evidence="5">
    <location>
        <begin position="1"/>
        <end position="29"/>
    </location>
</feature>
<gene>
    <name evidence="7" type="ORF">GCM10023116_17130</name>
</gene>